<evidence type="ECO:0000256" key="1">
    <source>
        <dbReference type="SAM" id="MobiDB-lite"/>
    </source>
</evidence>
<protein>
    <recommendedName>
        <fullName evidence="2">DUF659 domain-containing protein</fullName>
    </recommendedName>
</protein>
<organism evidence="3 4">
    <name type="scientific">Dipteronia sinensis</name>
    <dbReference type="NCBI Taxonomy" id="43782"/>
    <lineage>
        <taxon>Eukaryota</taxon>
        <taxon>Viridiplantae</taxon>
        <taxon>Streptophyta</taxon>
        <taxon>Embryophyta</taxon>
        <taxon>Tracheophyta</taxon>
        <taxon>Spermatophyta</taxon>
        <taxon>Magnoliopsida</taxon>
        <taxon>eudicotyledons</taxon>
        <taxon>Gunneridae</taxon>
        <taxon>Pentapetalae</taxon>
        <taxon>rosids</taxon>
        <taxon>malvids</taxon>
        <taxon>Sapindales</taxon>
        <taxon>Sapindaceae</taxon>
        <taxon>Hippocastanoideae</taxon>
        <taxon>Acereae</taxon>
        <taxon>Dipteronia</taxon>
    </lineage>
</organism>
<dbReference type="PANTHER" id="PTHR32166">
    <property type="entry name" value="OSJNBA0013A04.12 PROTEIN"/>
    <property type="match status" value="1"/>
</dbReference>
<evidence type="ECO:0000259" key="2">
    <source>
        <dbReference type="Pfam" id="PF04937"/>
    </source>
</evidence>
<dbReference type="Proteomes" id="UP001281410">
    <property type="component" value="Unassembled WGS sequence"/>
</dbReference>
<accession>A0AAD9ZLQ6</accession>
<dbReference type="Pfam" id="PF04937">
    <property type="entry name" value="DUF659"/>
    <property type="match status" value="1"/>
</dbReference>
<dbReference type="InterPro" id="IPR012337">
    <property type="entry name" value="RNaseH-like_sf"/>
</dbReference>
<dbReference type="InterPro" id="IPR007021">
    <property type="entry name" value="DUF659"/>
</dbReference>
<dbReference type="SUPFAM" id="SSF53098">
    <property type="entry name" value="Ribonuclease H-like"/>
    <property type="match status" value="1"/>
</dbReference>
<evidence type="ECO:0000313" key="4">
    <source>
        <dbReference type="Proteomes" id="UP001281410"/>
    </source>
</evidence>
<dbReference type="PANTHER" id="PTHR32166:SF74">
    <property type="entry name" value="OS05G0256350 PROTEIN"/>
    <property type="match status" value="1"/>
</dbReference>
<reference evidence="3" key="1">
    <citation type="journal article" date="2023" name="Plant J.">
        <title>Genome sequences and population genomics provide insights into the demographic history, inbreeding, and mutation load of two 'living fossil' tree species of Dipteronia.</title>
        <authorList>
            <person name="Feng Y."/>
            <person name="Comes H.P."/>
            <person name="Chen J."/>
            <person name="Zhu S."/>
            <person name="Lu R."/>
            <person name="Zhang X."/>
            <person name="Li P."/>
            <person name="Qiu J."/>
            <person name="Olsen K.M."/>
            <person name="Qiu Y."/>
        </authorList>
    </citation>
    <scope>NUCLEOTIDE SEQUENCE</scope>
    <source>
        <strain evidence="3">NBL</strain>
    </source>
</reference>
<comment type="caution">
    <text evidence="3">The sequence shown here is derived from an EMBL/GenBank/DDBJ whole genome shotgun (WGS) entry which is preliminary data.</text>
</comment>
<feature type="region of interest" description="Disordered" evidence="1">
    <location>
        <begin position="318"/>
        <end position="362"/>
    </location>
</feature>
<keyword evidence="4" id="KW-1185">Reference proteome</keyword>
<dbReference type="AlphaFoldDB" id="A0AAD9ZLQ6"/>
<proteinExistence type="predicted"/>
<sequence>MPKNKKKSKKNKEDEIRVEVNIDGKNEEDEMEELWSMKKPNVLGHIDNFTSVINLRSSNKSYDEAYSHEHIFEYVLKAIEQVVSENVVQVVTNNTSNNIVVAKMLKEKIPNVFWTSCATHTINLMLLIKTFTRKKDIKKDKLGQMFTSTEWKECKWSKTDKGKTAYTTVMSIGFWNGVNLSLKVFAPFVKILPLFDGHQKPSIGFLYGELKQAKEKIREVLKNNESSYRPIFAIIVKKSKDLLDSPLHSTTYVLNPLYIFNYPSIYNDVVSDGFCNFTELYFPDDLDMQNLVMNIEFVKYMRKEGPFGKPLARKGCDKNNKHYNPDNFEFSDDEVEENEVEFESDVDNGLEDMEEKTNNLET</sequence>
<evidence type="ECO:0000313" key="3">
    <source>
        <dbReference type="EMBL" id="KAK3183509.1"/>
    </source>
</evidence>
<feature type="domain" description="DUF659" evidence="2">
    <location>
        <begin position="59"/>
        <end position="126"/>
    </location>
</feature>
<name>A0AAD9ZLQ6_9ROSI</name>
<feature type="compositionally biased region" description="Acidic residues" evidence="1">
    <location>
        <begin position="329"/>
        <end position="354"/>
    </location>
</feature>
<gene>
    <name evidence="3" type="ORF">Dsin_030795</name>
</gene>
<dbReference type="EMBL" id="JANJYJ010000010">
    <property type="protein sequence ID" value="KAK3183509.1"/>
    <property type="molecule type" value="Genomic_DNA"/>
</dbReference>